<reference evidence="9 10" key="1">
    <citation type="submission" date="2018-01" db="EMBL/GenBank/DDBJ databases">
        <title>Denitrification phenotypes of diverse strains of Pseudomonas stutzeri.</title>
        <authorList>
            <person name="Milligan D.A."/>
            <person name="Bergaust L."/>
            <person name="Bakken L.R."/>
            <person name="Frostegard A."/>
        </authorList>
    </citation>
    <scope>NUCLEOTIDE SEQUENCE [LARGE SCALE GENOMIC DNA]</scope>
    <source>
        <strain evidence="9 10">28a3</strain>
    </source>
</reference>
<organism evidence="9 10">
    <name type="scientific">Stutzerimonas stutzeri</name>
    <name type="common">Pseudomonas stutzeri</name>
    <dbReference type="NCBI Taxonomy" id="316"/>
    <lineage>
        <taxon>Bacteria</taxon>
        <taxon>Pseudomonadati</taxon>
        <taxon>Pseudomonadota</taxon>
        <taxon>Gammaproteobacteria</taxon>
        <taxon>Pseudomonadales</taxon>
        <taxon>Pseudomonadaceae</taxon>
        <taxon>Stutzerimonas</taxon>
    </lineage>
</organism>
<dbReference type="PROSITE" id="PS50878">
    <property type="entry name" value="RT_POL"/>
    <property type="match status" value="1"/>
</dbReference>
<comment type="caution">
    <text evidence="9">The sequence shown here is derived from an EMBL/GenBank/DDBJ whole genome shotgun (WGS) entry which is preliminary data.</text>
</comment>
<dbReference type="EMBL" id="POUW01000006">
    <property type="protein sequence ID" value="PNG04431.1"/>
    <property type="molecule type" value="Genomic_DNA"/>
</dbReference>
<comment type="similarity">
    <text evidence="7">Belongs to the bacterial reverse transcriptase family.</text>
</comment>
<dbReference type="PRINTS" id="PR00866">
    <property type="entry name" value="RNADNAPOLMS"/>
</dbReference>
<sequence>MDEFSFSKTTNQSISSIANLAYALDVSEELIDEALALPSDQRYTPHRPGNGNRLVYRPHPLIRKIQRKIKNRILVDLVRYPRYLYGSLRDVGFPRDYISCAQVHCLSKSVLKIDITKFFDNISANVVEDIYSDFFSFPFPVADALANLCTHEGWVPQGAPTSSHLANLCFFREEPSLVRQLHRQGLRYTRLIDDITISCDSYGYDFTKDEERVRRLITEKGFSVNEAKTGLHYQGNNNIKIHGLRINFPKPQMTQEESRNIRVAVHQVEQWAAEPNCRTSIAYRKLFESTSGRVNKLKRLSHSKYERYRKRLQKLLPLPSNKDYDRCIGLYNGVVADAARGVHSFRYYRRYCLLQNRLNLIQRTRSYRAEAVRMRAVLKGLKPTYKNDV</sequence>
<accession>A0A2N8SPL7</accession>
<evidence type="ECO:0000259" key="8">
    <source>
        <dbReference type="PROSITE" id="PS50878"/>
    </source>
</evidence>
<dbReference type="OrthoDB" id="7055795at2"/>
<keyword evidence="5 9" id="KW-0695">RNA-directed DNA polymerase</keyword>
<dbReference type="Proteomes" id="UP000235897">
    <property type="component" value="Unassembled WGS sequence"/>
</dbReference>
<dbReference type="InterPro" id="IPR043502">
    <property type="entry name" value="DNA/RNA_pol_sf"/>
</dbReference>
<keyword evidence="1" id="KW-0808">Transferase</keyword>
<dbReference type="GO" id="GO:0046872">
    <property type="term" value="F:metal ion binding"/>
    <property type="evidence" value="ECO:0007669"/>
    <property type="project" value="UniProtKB-KW"/>
</dbReference>
<dbReference type="CDD" id="cd03487">
    <property type="entry name" value="RT_Bac_retron_II"/>
    <property type="match status" value="1"/>
</dbReference>
<keyword evidence="4" id="KW-0460">Magnesium</keyword>
<evidence type="ECO:0000313" key="9">
    <source>
        <dbReference type="EMBL" id="PNG04431.1"/>
    </source>
</evidence>
<keyword evidence="6" id="KW-0051">Antiviral defense</keyword>
<dbReference type="AlphaFoldDB" id="A0A2N8SPL7"/>
<protein>
    <submittedName>
        <fullName evidence="9">RNA-directed DNA polymerase</fullName>
    </submittedName>
</protein>
<dbReference type="RefSeq" id="WP_102847227.1">
    <property type="nucleotide sequence ID" value="NZ_JAMOIG010000004.1"/>
</dbReference>
<dbReference type="Pfam" id="PF00078">
    <property type="entry name" value="RVT_1"/>
    <property type="match status" value="1"/>
</dbReference>
<dbReference type="GO" id="GO:0051607">
    <property type="term" value="P:defense response to virus"/>
    <property type="evidence" value="ECO:0007669"/>
    <property type="project" value="UniProtKB-KW"/>
</dbReference>
<dbReference type="SUPFAM" id="SSF56672">
    <property type="entry name" value="DNA/RNA polymerases"/>
    <property type="match status" value="1"/>
</dbReference>
<evidence type="ECO:0000256" key="4">
    <source>
        <dbReference type="ARBA" id="ARBA00022842"/>
    </source>
</evidence>
<evidence type="ECO:0000313" key="10">
    <source>
        <dbReference type="Proteomes" id="UP000235897"/>
    </source>
</evidence>
<gene>
    <name evidence="9" type="ORF">CXL00_16680</name>
</gene>
<name>A0A2N8SPL7_STUST</name>
<dbReference type="InterPro" id="IPR000123">
    <property type="entry name" value="Reverse_transcriptase_msDNA"/>
</dbReference>
<dbReference type="GO" id="GO:0003964">
    <property type="term" value="F:RNA-directed DNA polymerase activity"/>
    <property type="evidence" value="ECO:0007669"/>
    <property type="project" value="UniProtKB-KW"/>
</dbReference>
<evidence type="ECO:0000256" key="5">
    <source>
        <dbReference type="ARBA" id="ARBA00022918"/>
    </source>
</evidence>
<proteinExistence type="inferred from homology"/>
<keyword evidence="2" id="KW-0548">Nucleotidyltransferase</keyword>
<evidence type="ECO:0000256" key="2">
    <source>
        <dbReference type="ARBA" id="ARBA00022695"/>
    </source>
</evidence>
<evidence type="ECO:0000256" key="7">
    <source>
        <dbReference type="ARBA" id="ARBA00034120"/>
    </source>
</evidence>
<dbReference type="InterPro" id="IPR000477">
    <property type="entry name" value="RT_dom"/>
</dbReference>
<feature type="domain" description="Reverse transcriptase" evidence="8">
    <location>
        <begin position="25"/>
        <end position="246"/>
    </location>
</feature>
<dbReference type="GO" id="GO:0003723">
    <property type="term" value="F:RNA binding"/>
    <property type="evidence" value="ECO:0007669"/>
    <property type="project" value="InterPro"/>
</dbReference>
<evidence type="ECO:0000256" key="1">
    <source>
        <dbReference type="ARBA" id="ARBA00022679"/>
    </source>
</evidence>
<keyword evidence="3" id="KW-0479">Metal-binding</keyword>
<evidence type="ECO:0000256" key="6">
    <source>
        <dbReference type="ARBA" id="ARBA00023118"/>
    </source>
</evidence>
<evidence type="ECO:0000256" key="3">
    <source>
        <dbReference type="ARBA" id="ARBA00022723"/>
    </source>
</evidence>